<dbReference type="GO" id="GO:0006629">
    <property type="term" value="P:lipid metabolic process"/>
    <property type="evidence" value="ECO:0007669"/>
    <property type="project" value="UniProtKB-KW"/>
</dbReference>
<evidence type="ECO:0000256" key="17">
    <source>
        <dbReference type="ARBA" id="ARBA00047734"/>
    </source>
</evidence>
<comment type="catalytic activity">
    <reaction evidence="1">
        <text>butanoyl-CoA + H2O = butanoate + CoA + H(+)</text>
        <dbReference type="Rhea" id="RHEA:40111"/>
        <dbReference type="ChEBI" id="CHEBI:15377"/>
        <dbReference type="ChEBI" id="CHEBI:15378"/>
        <dbReference type="ChEBI" id="CHEBI:17968"/>
        <dbReference type="ChEBI" id="CHEBI:57287"/>
        <dbReference type="ChEBI" id="CHEBI:57371"/>
    </reaction>
    <physiologicalReaction direction="left-to-right" evidence="1">
        <dbReference type="Rhea" id="RHEA:40112"/>
    </physiologicalReaction>
</comment>
<dbReference type="GO" id="GO:0005829">
    <property type="term" value="C:cytosol"/>
    <property type="evidence" value="ECO:0007669"/>
    <property type="project" value="UniProtKB-SubCell"/>
</dbReference>
<evidence type="ECO:0000256" key="9">
    <source>
        <dbReference type="ARBA" id="ARBA00022990"/>
    </source>
</evidence>
<comment type="catalytic activity">
    <reaction evidence="20">
        <text>tetradecanoyl-CoA + H2O = tetradecanoate + CoA + H(+)</text>
        <dbReference type="Rhea" id="RHEA:40119"/>
        <dbReference type="ChEBI" id="CHEBI:15377"/>
        <dbReference type="ChEBI" id="CHEBI:15378"/>
        <dbReference type="ChEBI" id="CHEBI:30807"/>
        <dbReference type="ChEBI" id="CHEBI:57287"/>
        <dbReference type="ChEBI" id="CHEBI:57385"/>
    </reaction>
    <physiologicalReaction direction="left-to-right" evidence="20">
        <dbReference type="Rhea" id="RHEA:40120"/>
    </physiologicalReaction>
</comment>
<evidence type="ECO:0000256" key="13">
    <source>
        <dbReference type="ARBA" id="ARBA00023242"/>
    </source>
</evidence>
<dbReference type="NCBIfam" id="TIGR00369">
    <property type="entry name" value="unchar_dom_1"/>
    <property type="match status" value="1"/>
</dbReference>
<evidence type="ECO:0000256" key="4">
    <source>
        <dbReference type="ARBA" id="ARBA00004186"/>
    </source>
</evidence>
<evidence type="ECO:0000256" key="25">
    <source>
        <dbReference type="ARBA" id="ARBA00067273"/>
    </source>
</evidence>
<comment type="similarity">
    <text evidence="6">Belongs to the thioesterase PaaI family.</text>
</comment>
<comment type="subcellular location">
    <subcellularLocation>
        <location evidence="4">Cytoplasm</location>
        <location evidence="4">Cytoskeleton</location>
        <location evidence="4">Spindle</location>
    </subcellularLocation>
    <subcellularLocation>
        <location evidence="5">Cytoplasm</location>
        <location evidence="5">Cytosol</location>
    </subcellularLocation>
    <subcellularLocation>
        <location evidence="3">Mitochondrion</location>
    </subcellularLocation>
    <subcellularLocation>
        <location evidence="2">Nucleus</location>
    </subcellularLocation>
</comment>
<keyword evidence="10" id="KW-0443">Lipid metabolism</keyword>
<dbReference type="EC" id="3.1.2.2" evidence="15"/>
<evidence type="ECO:0000256" key="14">
    <source>
        <dbReference type="ARBA" id="ARBA00037002"/>
    </source>
</evidence>
<evidence type="ECO:0000256" key="28">
    <source>
        <dbReference type="ARBA" id="ARBA00083956"/>
    </source>
</evidence>
<keyword evidence="11" id="KW-0496">Mitochondrion</keyword>
<evidence type="ECO:0000256" key="8">
    <source>
        <dbReference type="ARBA" id="ARBA00022801"/>
    </source>
</evidence>
<comment type="catalytic activity">
    <reaction evidence="21">
        <text>hexanoyl-CoA + H2O = hexanoate + CoA + H(+)</text>
        <dbReference type="Rhea" id="RHEA:40115"/>
        <dbReference type="ChEBI" id="CHEBI:15377"/>
        <dbReference type="ChEBI" id="CHEBI:15378"/>
        <dbReference type="ChEBI" id="CHEBI:17120"/>
        <dbReference type="ChEBI" id="CHEBI:57287"/>
        <dbReference type="ChEBI" id="CHEBI:62620"/>
    </reaction>
    <physiologicalReaction direction="left-to-right" evidence="21">
        <dbReference type="Rhea" id="RHEA:40116"/>
    </physiologicalReaction>
</comment>
<feature type="region of interest" description="Disordered" evidence="29">
    <location>
        <begin position="140"/>
        <end position="165"/>
    </location>
</feature>
<dbReference type="PANTHER" id="PTHR21660:SF1">
    <property type="entry name" value="ACYL-COENZYME A THIOESTERASE 13"/>
    <property type="match status" value="1"/>
</dbReference>
<dbReference type="OrthoDB" id="46529at2759"/>
<evidence type="ECO:0000256" key="18">
    <source>
        <dbReference type="ARBA" id="ARBA00047969"/>
    </source>
</evidence>
<comment type="catalytic activity">
    <reaction evidence="14">
        <text>(9Z)-octadecenoyl-CoA + H2O = (9Z)-octadecenoate + CoA + H(+)</text>
        <dbReference type="Rhea" id="RHEA:40139"/>
        <dbReference type="ChEBI" id="CHEBI:15377"/>
        <dbReference type="ChEBI" id="CHEBI:15378"/>
        <dbReference type="ChEBI" id="CHEBI:30823"/>
        <dbReference type="ChEBI" id="CHEBI:57287"/>
        <dbReference type="ChEBI" id="CHEBI:57387"/>
    </reaction>
    <physiologicalReaction direction="left-to-right" evidence="14">
        <dbReference type="Rhea" id="RHEA:40140"/>
    </physiologicalReaction>
</comment>
<evidence type="ECO:0000256" key="19">
    <source>
        <dbReference type="ARBA" id="ARBA00048074"/>
    </source>
</evidence>
<organism evidence="31 32">
    <name type="scientific">Cervus elaphus hippelaphus</name>
    <name type="common">European red deer</name>
    <dbReference type="NCBI Taxonomy" id="46360"/>
    <lineage>
        <taxon>Eukaryota</taxon>
        <taxon>Metazoa</taxon>
        <taxon>Chordata</taxon>
        <taxon>Craniata</taxon>
        <taxon>Vertebrata</taxon>
        <taxon>Euteleostomi</taxon>
        <taxon>Mammalia</taxon>
        <taxon>Eutheria</taxon>
        <taxon>Laurasiatheria</taxon>
        <taxon>Artiodactyla</taxon>
        <taxon>Ruminantia</taxon>
        <taxon>Pecora</taxon>
        <taxon>Cervidae</taxon>
        <taxon>Cervinae</taxon>
        <taxon>Cervus</taxon>
    </lineage>
</organism>
<evidence type="ECO:0000256" key="3">
    <source>
        <dbReference type="ARBA" id="ARBA00004173"/>
    </source>
</evidence>
<dbReference type="AlphaFoldDB" id="A0A212D4C5"/>
<comment type="catalytic activity">
    <reaction evidence="19">
        <text>dodecanoyl-CoA + H2O = dodecanoate + CoA + H(+)</text>
        <dbReference type="Rhea" id="RHEA:30135"/>
        <dbReference type="ChEBI" id="CHEBI:15377"/>
        <dbReference type="ChEBI" id="CHEBI:15378"/>
        <dbReference type="ChEBI" id="CHEBI:18262"/>
        <dbReference type="ChEBI" id="CHEBI:57287"/>
        <dbReference type="ChEBI" id="CHEBI:57375"/>
    </reaction>
    <physiologicalReaction direction="left-to-right" evidence="19">
        <dbReference type="Rhea" id="RHEA:30136"/>
    </physiologicalReaction>
</comment>
<evidence type="ECO:0000256" key="20">
    <source>
        <dbReference type="ARBA" id="ARBA00048180"/>
    </source>
</evidence>
<dbReference type="InterPro" id="IPR006683">
    <property type="entry name" value="Thioestr_dom"/>
</dbReference>
<feature type="domain" description="Thioesterase" evidence="30">
    <location>
        <begin position="61"/>
        <end position="135"/>
    </location>
</feature>
<comment type="caution">
    <text evidence="31">The sequence shown here is derived from an EMBL/GenBank/DDBJ whole genome shotgun (WGS) entry which is preliminary data.</text>
</comment>
<sequence length="165" mass="17375">MVERLRSKKVGPGWRGPNGACVRYQNALDVSAPAAGVTVVSAAPGKVVCEMKVEEQHTNKMGTLHGGMTATLVDVISSLALLCTERGTGGVSVDMNITYISPAKMGEDILITAHVLKEGRSLSFASVDLTNKATGKLIAQGRHTKHMGNTPSEGNSKKSNNECPE</sequence>
<evidence type="ECO:0000256" key="11">
    <source>
        <dbReference type="ARBA" id="ARBA00023128"/>
    </source>
</evidence>
<dbReference type="GO" id="GO:0005634">
    <property type="term" value="C:nucleus"/>
    <property type="evidence" value="ECO:0007669"/>
    <property type="project" value="UniProtKB-SubCell"/>
</dbReference>
<feature type="compositionally biased region" description="Basic and acidic residues" evidence="29">
    <location>
        <begin position="155"/>
        <end position="165"/>
    </location>
</feature>
<keyword evidence="32" id="KW-1185">Reference proteome</keyword>
<keyword evidence="7" id="KW-0963">Cytoplasm</keyword>
<comment type="catalytic activity">
    <reaction evidence="18">
        <text>decanoyl-CoA + H2O = decanoate + CoA + H(+)</text>
        <dbReference type="Rhea" id="RHEA:40059"/>
        <dbReference type="ChEBI" id="CHEBI:15377"/>
        <dbReference type="ChEBI" id="CHEBI:15378"/>
        <dbReference type="ChEBI" id="CHEBI:27689"/>
        <dbReference type="ChEBI" id="CHEBI:57287"/>
        <dbReference type="ChEBI" id="CHEBI:61430"/>
    </reaction>
    <physiologicalReaction direction="left-to-right" evidence="18">
        <dbReference type="Rhea" id="RHEA:40060"/>
    </physiologicalReaction>
</comment>
<evidence type="ECO:0000256" key="27">
    <source>
        <dbReference type="ARBA" id="ARBA00081533"/>
    </source>
</evidence>
<comment type="catalytic activity">
    <reaction evidence="22">
        <text>a fatty acyl-CoA + H2O = a fatty acid + CoA + H(+)</text>
        <dbReference type="Rhea" id="RHEA:16781"/>
        <dbReference type="ChEBI" id="CHEBI:15377"/>
        <dbReference type="ChEBI" id="CHEBI:15378"/>
        <dbReference type="ChEBI" id="CHEBI:28868"/>
        <dbReference type="ChEBI" id="CHEBI:57287"/>
        <dbReference type="ChEBI" id="CHEBI:77636"/>
    </reaction>
    <physiologicalReaction direction="left-to-right" evidence="22">
        <dbReference type="Rhea" id="RHEA:16782"/>
    </physiologicalReaction>
</comment>
<dbReference type="InterPro" id="IPR039298">
    <property type="entry name" value="ACOT13"/>
</dbReference>
<evidence type="ECO:0000256" key="1">
    <source>
        <dbReference type="ARBA" id="ARBA00000295"/>
    </source>
</evidence>
<dbReference type="FunFam" id="3.10.129.10:FF:000021">
    <property type="entry name" value="Acyl-coenzyme A thioesterase 13"/>
    <property type="match status" value="1"/>
</dbReference>
<dbReference type="Gene3D" id="3.10.129.10">
    <property type="entry name" value="Hotdog Thioesterase"/>
    <property type="match status" value="1"/>
</dbReference>
<dbReference type="GO" id="GO:0005739">
    <property type="term" value="C:mitochondrion"/>
    <property type="evidence" value="ECO:0007669"/>
    <property type="project" value="UniProtKB-SubCell"/>
</dbReference>
<evidence type="ECO:0000313" key="31">
    <source>
        <dbReference type="EMBL" id="OWK13085.1"/>
    </source>
</evidence>
<comment type="catalytic activity">
    <reaction evidence="17">
        <text>hexadecanoyl-CoA + H2O = hexadecanoate + CoA + H(+)</text>
        <dbReference type="Rhea" id="RHEA:16645"/>
        <dbReference type="ChEBI" id="CHEBI:7896"/>
        <dbReference type="ChEBI" id="CHEBI:15377"/>
        <dbReference type="ChEBI" id="CHEBI:15378"/>
        <dbReference type="ChEBI" id="CHEBI:57287"/>
        <dbReference type="ChEBI" id="CHEBI:57379"/>
        <dbReference type="EC" id="3.1.2.2"/>
    </reaction>
    <physiologicalReaction direction="left-to-right" evidence="17">
        <dbReference type="Rhea" id="RHEA:16646"/>
    </physiologicalReaction>
</comment>
<dbReference type="CDD" id="cd03443">
    <property type="entry name" value="PaaI_thioesterase"/>
    <property type="match status" value="1"/>
</dbReference>
<dbReference type="EMBL" id="MKHE01000007">
    <property type="protein sequence ID" value="OWK13085.1"/>
    <property type="molecule type" value="Genomic_DNA"/>
</dbReference>
<evidence type="ECO:0000256" key="21">
    <source>
        <dbReference type="ARBA" id="ARBA00050199"/>
    </source>
</evidence>
<evidence type="ECO:0000313" key="32">
    <source>
        <dbReference type="Proteomes" id="UP000242450"/>
    </source>
</evidence>
<evidence type="ECO:0000256" key="16">
    <source>
        <dbReference type="ARBA" id="ARBA00047588"/>
    </source>
</evidence>
<evidence type="ECO:0000256" key="10">
    <source>
        <dbReference type="ARBA" id="ARBA00023098"/>
    </source>
</evidence>
<evidence type="ECO:0000256" key="5">
    <source>
        <dbReference type="ARBA" id="ARBA00004514"/>
    </source>
</evidence>
<keyword evidence="9" id="KW-0007">Acetylation</keyword>
<evidence type="ECO:0000256" key="22">
    <source>
        <dbReference type="ARBA" id="ARBA00052976"/>
    </source>
</evidence>
<dbReference type="GO" id="GO:0005819">
    <property type="term" value="C:spindle"/>
    <property type="evidence" value="ECO:0007669"/>
    <property type="project" value="UniProtKB-SubCell"/>
</dbReference>
<evidence type="ECO:0000259" key="30">
    <source>
        <dbReference type="Pfam" id="PF03061"/>
    </source>
</evidence>
<evidence type="ECO:0000256" key="12">
    <source>
        <dbReference type="ARBA" id="ARBA00023212"/>
    </source>
</evidence>
<dbReference type="GO" id="GO:0047617">
    <property type="term" value="F:fatty acyl-CoA hydrolase activity"/>
    <property type="evidence" value="ECO:0007669"/>
    <property type="project" value="InterPro"/>
</dbReference>
<proteinExistence type="inferred from homology"/>
<keyword evidence="13" id="KW-0539">Nucleus</keyword>
<comment type="catalytic activity">
    <reaction evidence="16">
        <text>octanoyl-CoA + H2O = octanoate + CoA + H(+)</text>
        <dbReference type="Rhea" id="RHEA:30143"/>
        <dbReference type="ChEBI" id="CHEBI:15377"/>
        <dbReference type="ChEBI" id="CHEBI:15378"/>
        <dbReference type="ChEBI" id="CHEBI:25646"/>
        <dbReference type="ChEBI" id="CHEBI:57287"/>
        <dbReference type="ChEBI" id="CHEBI:57386"/>
    </reaction>
    <physiologicalReaction direction="left-to-right" evidence="16">
        <dbReference type="Rhea" id="RHEA:30144"/>
    </physiologicalReaction>
</comment>
<dbReference type="InterPro" id="IPR003736">
    <property type="entry name" value="PAAI_dom"/>
</dbReference>
<keyword evidence="8" id="KW-0378">Hydrolase</keyword>
<name>A0A212D4C5_CEREH</name>
<comment type="subunit">
    <text evidence="24">Homotetramer. Interacts with PCTP.</text>
</comment>
<evidence type="ECO:0000256" key="2">
    <source>
        <dbReference type="ARBA" id="ARBA00004123"/>
    </source>
</evidence>
<dbReference type="InterPro" id="IPR029069">
    <property type="entry name" value="HotDog_dom_sf"/>
</dbReference>
<dbReference type="SUPFAM" id="SSF54637">
    <property type="entry name" value="Thioesterase/thiol ester dehydrase-isomerase"/>
    <property type="match status" value="1"/>
</dbReference>
<dbReference type="Pfam" id="PF03061">
    <property type="entry name" value="4HBT"/>
    <property type="match status" value="1"/>
</dbReference>
<evidence type="ECO:0000256" key="23">
    <source>
        <dbReference type="ARBA" id="ARBA00058205"/>
    </source>
</evidence>
<evidence type="ECO:0000256" key="29">
    <source>
        <dbReference type="SAM" id="MobiDB-lite"/>
    </source>
</evidence>
<comment type="function">
    <text evidence="23">Catalyzes the hydrolysis of acyl-CoAs into free fatty acids and coenzyme A (CoASH), regulating their respective intracellular levels. Has acyl-CoA thioesterase activity towards medium (C12) and long-chain (C18) fatty acyl-CoA substrates. Can also hydrolyze 3-hydroxyphenylacetyl-CoA and 3,4-dihydroxyphenylacetyl-CoA (in vitro). May play a role in controlling adaptive thermogenesis.</text>
</comment>
<gene>
    <name evidence="31" type="ORF">Celaphus_00014552</name>
</gene>
<evidence type="ECO:0000256" key="6">
    <source>
        <dbReference type="ARBA" id="ARBA00008324"/>
    </source>
</evidence>
<accession>A0A212D4C5</accession>
<dbReference type="Proteomes" id="UP000242450">
    <property type="component" value="Chromosome 7"/>
</dbReference>
<evidence type="ECO:0000256" key="7">
    <source>
        <dbReference type="ARBA" id="ARBA00022490"/>
    </source>
</evidence>
<reference evidence="31 32" key="1">
    <citation type="journal article" date="2018" name="Mol. Genet. Genomics">
        <title>The red deer Cervus elaphus genome CerEla1.0: sequencing, annotating, genes, and chromosomes.</title>
        <authorList>
            <person name="Bana N.A."/>
            <person name="Nyiri A."/>
            <person name="Nagy J."/>
            <person name="Frank K."/>
            <person name="Nagy T."/>
            <person name="Steger V."/>
            <person name="Schiller M."/>
            <person name="Lakatos P."/>
            <person name="Sugar L."/>
            <person name="Horn P."/>
            <person name="Barta E."/>
            <person name="Orosz L."/>
        </authorList>
    </citation>
    <scope>NUCLEOTIDE SEQUENCE [LARGE SCALE GENOMIC DNA]</scope>
    <source>
        <strain evidence="31">Hungarian</strain>
    </source>
</reference>
<evidence type="ECO:0000256" key="26">
    <source>
        <dbReference type="ARBA" id="ARBA00075657"/>
    </source>
</evidence>
<dbReference type="PANTHER" id="PTHR21660">
    <property type="entry name" value="THIOESTERASE SUPERFAMILY MEMBER-RELATED"/>
    <property type="match status" value="1"/>
</dbReference>
<evidence type="ECO:0000256" key="24">
    <source>
        <dbReference type="ARBA" id="ARBA00064709"/>
    </source>
</evidence>
<protein>
    <recommendedName>
        <fullName evidence="25">Acyl-coenzyme A thioesterase 13</fullName>
        <ecNumber evidence="15">3.1.2.2</ecNumber>
    </recommendedName>
    <alternativeName>
        <fullName evidence="27">Hotdog-fold thioesterase superfamily member 2</fullName>
    </alternativeName>
    <alternativeName>
        <fullName evidence="26">Palmitoyl-CoA hydrolase</fullName>
    </alternativeName>
    <alternativeName>
        <fullName evidence="28">Thioesterase superfamily member 2</fullName>
    </alternativeName>
</protein>
<evidence type="ECO:0000256" key="15">
    <source>
        <dbReference type="ARBA" id="ARBA00038848"/>
    </source>
</evidence>
<keyword evidence="12" id="KW-0206">Cytoskeleton</keyword>